<reference evidence="2" key="1">
    <citation type="submission" date="2022-01" db="EMBL/GenBank/DDBJ databases">
        <authorList>
            <person name="Criscuolo A."/>
        </authorList>
    </citation>
    <scope>NUCLEOTIDE SEQUENCE</scope>
    <source>
        <strain evidence="2">CIP111893</strain>
    </source>
</reference>
<keyword evidence="1" id="KW-1133">Transmembrane helix</keyword>
<name>A0ABN8GWI1_9BACL</name>
<feature type="transmembrane region" description="Helical" evidence="1">
    <location>
        <begin position="65"/>
        <end position="85"/>
    </location>
</feature>
<sequence>MSSLPNYYSIAGNQIRRWFTNPRIYILVALLIILMWTYIGPIIQFSHASGYRVSSWLFPFLSNFAYTQMFMLFGVVLLFCDAPFVNEGQPYLLIRSGRIHWALGQILYISLSTAIYCLFIAAVSMLLLIPNMFVSPEWGKVLRTLAQTNAGQEFNVRLPISFNLQSSYTPIQAISLSLLLEWCVGMIIGLVIFIMNTFFKRAIGAIIGAAIILFDFAIFNNLSHYFYNFSPVSMARLTILDPSGLSLRPTPMYAIVFLFSSIIVLSIIAVLSVRKRDIEISPQI</sequence>
<proteinExistence type="predicted"/>
<evidence type="ECO:0000313" key="3">
    <source>
        <dbReference type="Proteomes" id="UP000838686"/>
    </source>
</evidence>
<feature type="transmembrane region" description="Helical" evidence="1">
    <location>
        <begin position="252"/>
        <end position="273"/>
    </location>
</feature>
<protein>
    <recommendedName>
        <fullName evidence="4">ABC transporter permease</fullName>
    </recommendedName>
</protein>
<feature type="transmembrane region" description="Helical" evidence="1">
    <location>
        <begin position="106"/>
        <end position="129"/>
    </location>
</feature>
<feature type="transmembrane region" description="Helical" evidence="1">
    <location>
        <begin position="202"/>
        <end position="227"/>
    </location>
</feature>
<feature type="transmembrane region" description="Helical" evidence="1">
    <location>
        <begin position="24"/>
        <end position="45"/>
    </location>
</feature>
<comment type="caution">
    <text evidence="2">The sequence shown here is derived from an EMBL/GenBank/DDBJ whole genome shotgun (WGS) entry which is preliminary data.</text>
</comment>
<organism evidence="2 3">
    <name type="scientific">Paenibacillus plantiphilus</name>
    <dbReference type="NCBI Taxonomy" id="2905650"/>
    <lineage>
        <taxon>Bacteria</taxon>
        <taxon>Bacillati</taxon>
        <taxon>Bacillota</taxon>
        <taxon>Bacilli</taxon>
        <taxon>Bacillales</taxon>
        <taxon>Paenibacillaceae</taxon>
        <taxon>Paenibacillus</taxon>
    </lineage>
</organism>
<keyword evidence="3" id="KW-1185">Reference proteome</keyword>
<evidence type="ECO:0000313" key="2">
    <source>
        <dbReference type="EMBL" id="CAH1215441.1"/>
    </source>
</evidence>
<evidence type="ECO:0008006" key="4">
    <source>
        <dbReference type="Google" id="ProtNLM"/>
    </source>
</evidence>
<keyword evidence="1" id="KW-0812">Transmembrane</keyword>
<dbReference type="Proteomes" id="UP000838686">
    <property type="component" value="Unassembled WGS sequence"/>
</dbReference>
<evidence type="ECO:0000256" key="1">
    <source>
        <dbReference type="SAM" id="Phobius"/>
    </source>
</evidence>
<gene>
    <name evidence="2" type="ORF">PAECIP111893_03971</name>
</gene>
<dbReference type="EMBL" id="CAKMMF010000024">
    <property type="protein sequence ID" value="CAH1215441.1"/>
    <property type="molecule type" value="Genomic_DNA"/>
</dbReference>
<keyword evidence="1" id="KW-0472">Membrane</keyword>
<dbReference type="RefSeq" id="WP_236344316.1">
    <property type="nucleotide sequence ID" value="NZ_CAKMMF010000024.1"/>
</dbReference>
<accession>A0ABN8GWI1</accession>
<feature type="transmembrane region" description="Helical" evidence="1">
    <location>
        <begin position="171"/>
        <end position="195"/>
    </location>
</feature>